<organism evidence="1 2">
    <name type="scientific">Caenorhabditis auriculariae</name>
    <dbReference type="NCBI Taxonomy" id="2777116"/>
    <lineage>
        <taxon>Eukaryota</taxon>
        <taxon>Metazoa</taxon>
        <taxon>Ecdysozoa</taxon>
        <taxon>Nematoda</taxon>
        <taxon>Chromadorea</taxon>
        <taxon>Rhabditida</taxon>
        <taxon>Rhabditina</taxon>
        <taxon>Rhabditomorpha</taxon>
        <taxon>Rhabditoidea</taxon>
        <taxon>Rhabditidae</taxon>
        <taxon>Peloderinae</taxon>
        <taxon>Caenorhabditis</taxon>
    </lineage>
</organism>
<proteinExistence type="predicted"/>
<comment type="caution">
    <text evidence="1">The sequence shown here is derived from an EMBL/GenBank/DDBJ whole genome shotgun (WGS) entry which is preliminary data.</text>
</comment>
<protein>
    <submittedName>
        <fullName evidence="1">Uncharacterized protein</fullName>
    </submittedName>
</protein>
<accession>A0A8S1HL13</accession>
<dbReference type="AlphaFoldDB" id="A0A8S1HL13"/>
<name>A0A8S1HL13_9PELO</name>
<gene>
    <name evidence="1" type="ORF">CAUJ_LOCUS11944</name>
</gene>
<dbReference type="EMBL" id="CAJGYM010000065">
    <property type="protein sequence ID" value="CAD6196027.1"/>
    <property type="molecule type" value="Genomic_DNA"/>
</dbReference>
<reference evidence="1" key="1">
    <citation type="submission" date="2020-10" db="EMBL/GenBank/DDBJ databases">
        <authorList>
            <person name="Kikuchi T."/>
        </authorList>
    </citation>
    <scope>NUCLEOTIDE SEQUENCE</scope>
    <source>
        <strain evidence="1">NKZ352</strain>
    </source>
</reference>
<evidence type="ECO:0000313" key="2">
    <source>
        <dbReference type="Proteomes" id="UP000835052"/>
    </source>
</evidence>
<dbReference type="Proteomes" id="UP000835052">
    <property type="component" value="Unassembled WGS sequence"/>
</dbReference>
<evidence type="ECO:0000313" key="1">
    <source>
        <dbReference type="EMBL" id="CAD6196027.1"/>
    </source>
</evidence>
<sequence length="127" mass="13821">MCVCWGTTDEGHLLEKIVTRDSVTQSTIFICAYFSDSLTPGQASESLEEGQKKFEFSAFRGGWSTGSSSGPLCGQQYSLAPRRRPVLPYGTAGALSLRHAVSFARVCRARRPRRASFFSTPSSSSSI</sequence>
<keyword evidence="2" id="KW-1185">Reference proteome</keyword>